<dbReference type="Proteomes" id="UP000078162">
    <property type="component" value="Chromosome"/>
</dbReference>
<accession>A0A1A9HT72</accession>
<dbReference type="KEGG" id="csaz:Cs308_0012"/>
<organism evidence="2 3">
    <name type="scientific">Candidatus Chlamydia sanziniae</name>
    <dbReference type="NCBI Taxonomy" id="1806891"/>
    <lineage>
        <taxon>Bacteria</taxon>
        <taxon>Pseudomonadati</taxon>
        <taxon>Chlamydiota</taxon>
        <taxon>Chlamydiia</taxon>
        <taxon>Chlamydiales</taxon>
        <taxon>Chlamydiaceae</taxon>
        <taxon>Chlamydia/Chlamydophila group</taxon>
        <taxon>Chlamydia</taxon>
    </lineage>
</organism>
<feature type="transmembrane region" description="Helical" evidence="1">
    <location>
        <begin position="62"/>
        <end position="94"/>
    </location>
</feature>
<dbReference type="AlphaFoldDB" id="A0A1A9HT72"/>
<evidence type="ECO:0000313" key="2">
    <source>
        <dbReference type="EMBL" id="ANH78188.1"/>
    </source>
</evidence>
<keyword evidence="1" id="KW-1133">Transmembrane helix</keyword>
<keyword evidence="1" id="KW-0472">Membrane</keyword>
<dbReference type="PATRIC" id="fig|1806891.3.peg.12"/>
<evidence type="ECO:0000313" key="3">
    <source>
        <dbReference type="Proteomes" id="UP000078162"/>
    </source>
</evidence>
<keyword evidence="1" id="KW-0812">Transmembrane</keyword>
<proteinExistence type="predicted"/>
<protein>
    <submittedName>
        <fullName evidence="2">Uncharacterized protein</fullName>
    </submittedName>
</protein>
<evidence type="ECO:0000256" key="1">
    <source>
        <dbReference type="SAM" id="Phobius"/>
    </source>
</evidence>
<keyword evidence="3" id="KW-1185">Reference proteome</keyword>
<gene>
    <name evidence="2" type="ORF">Cs308_0012</name>
</gene>
<sequence>MYKLSCMILACLPLVGWIHAYYLYKNQNNITANIGMQLGYLPNSKCRSQACAVTYYLLYLPFITAIIGGTGLLLPLLLLSLIISAFILGIAYCLNLRQGL</sequence>
<dbReference type="EMBL" id="CP014639">
    <property type="protein sequence ID" value="ANH78188.1"/>
    <property type="molecule type" value="Genomic_DNA"/>
</dbReference>
<name>A0A1A9HT72_9CHLA</name>
<reference evidence="2 3" key="1">
    <citation type="submission" date="2016-03" db="EMBL/GenBank/DDBJ databases">
        <title>Culture-independent genomics supports pathogen discovery for uncultivable bacteria within the genus Chlamydia.</title>
        <authorList>
            <person name="Taylor-Brown A."/>
            <person name="Bachmann N.L."/>
            <person name="Borel N."/>
            <person name="Polkinghorne A."/>
        </authorList>
    </citation>
    <scope>NUCLEOTIDE SEQUENCE [LARGE SCALE GENOMIC DNA]</scope>
    <source>
        <strain evidence="2 3">2742-308</strain>
    </source>
</reference>
<dbReference type="STRING" id="1806891.Cs308_0012"/>